<dbReference type="PRINTS" id="PR00095">
    <property type="entry name" value="ANTSNTHASEI"/>
</dbReference>
<dbReference type="InterPro" id="IPR019999">
    <property type="entry name" value="Anth_synth_I-like"/>
</dbReference>
<dbReference type="Pfam" id="PF00425">
    <property type="entry name" value="Chorismate_bind"/>
    <property type="match status" value="1"/>
</dbReference>
<comment type="similarity">
    <text evidence="2">Belongs to the class-IV pyridoxal-phosphate-dependent aminotransferase family.</text>
</comment>
<keyword evidence="7" id="KW-0032">Aminotransferase</keyword>
<dbReference type="InterPro" id="IPR043132">
    <property type="entry name" value="BCAT-like_C"/>
</dbReference>
<keyword evidence="7" id="KW-0808">Transferase</keyword>
<gene>
    <name evidence="7" type="ORF">AVDCRST_MAG76-2261</name>
</gene>
<evidence type="ECO:0000259" key="6">
    <source>
        <dbReference type="Pfam" id="PF00425"/>
    </source>
</evidence>
<comment type="cofactor">
    <cofactor evidence="1 4">
        <name>pyridoxal 5'-phosphate</name>
        <dbReference type="ChEBI" id="CHEBI:597326"/>
    </cofactor>
</comment>
<dbReference type="InterPro" id="IPR036038">
    <property type="entry name" value="Aminotransferase-like"/>
</dbReference>
<dbReference type="EMBL" id="CADCSZ010000141">
    <property type="protein sequence ID" value="CAA9250764.1"/>
    <property type="molecule type" value="Genomic_DNA"/>
</dbReference>
<dbReference type="Gene3D" id="3.60.120.10">
    <property type="entry name" value="Anthranilate synthase"/>
    <property type="match status" value="1"/>
</dbReference>
<accession>A0A6J4II05</accession>
<feature type="region of interest" description="Disordered" evidence="5">
    <location>
        <begin position="361"/>
        <end position="385"/>
    </location>
</feature>
<dbReference type="AlphaFoldDB" id="A0A6J4II05"/>
<name>A0A6J4II05_9ACTN</name>
<dbReference type="GO" id="GO:0046820">
    <property type="term" value="F:4-amino-4-deoxychorismate synthase activity"/>
    <property type="evidence" value="ECO:0007669"/>
    <property type="project" value="UniProtKB-EC"/>
</dbReference>
<dbReference type="EC" id="2.6.1.85" evidence="7"/>
<evidence type="ECO:0000256" key="2">
    <source>
        <dbReference type="ARBA" id="ARBA00009320"/>
    </source>
</evidence>
<evidence type="ECO:0000256" key="5">
    <source>
        <dbReference type="SAM" id="MobiDB-lite"/>
    </source>
</evidence>
<dbReference type="SUPFAM" id="SSF56752">
    <property type="entry name" value="D-aminoacid aminotransferase-like PLP-dependent enzymes"/>
    <property type="match status" value="1"/>
</dbReference>
<protein>
    <submittedName>
        <fullName evidence="7">Para-aminobenzoate synthase, aminase component</fullName>
        <ecNumber evidence="7">2.6.1.85</ecNumber>
    </submittedName>
</protein>
<reference evidence="7" key="1">
    <citation type="submission" date="2020-02" db="EMBL/GenBank/DDBJ databases">
        <authorList>
            <person name="Meier V. D."/>
        </authorList>
    </citation>
    <scope>NUCLEOTIDE SEQUENCE</scope>
    <source>
        <strain evidence="7">AVDCRST_MAG76</strain>
    </source>
</reference>
<dbReference type="SUPFAM" id="SSF56322">
    <property type="entry name" value="ADC synthase"/>
    <property type="match status" value="1"/>
</dbReference>
<feature type="domain" description="Chorismate-utilising enzyme C-terminal" evidence="6">
    <location>
        <begin position="107"/>
        <end position="352"/>
    </location>
</feature>
<dbReference type="InterPro" id="IPR018300">
    <property type="entry name" value="Aminotrans_IV_CS"/>
</dbReference>
<dbReference type="Gene3D" id="3.20.10.10">
    <property type="entry name" value="D-amino Acid Aminotransferase, subunit A, domain 2"/>
    <property type="match status" value="1"/>
</dbReference>
<evidence type="ECO:0000256" key="1">
    <source>
        <dbReference type="ARBA" id="ARBA00001933"/>
    </source>
</evidence>
<dbReference type="InterPro" id="IPR001544">
    <property type="entry name" value="Aminotrans_IV"/>
</dbReference>
<evidence type="ECO:0000313" key="7">
    <source>
        <dbReference type="EMBL" id="CAA9250764.1"/>
    </source>
</evidence>
<dbReference type="Pfam" id="PF01063">
    <property type="entry name" value="Aminotran_4"/>
    <property type="match status" value="1"/>
</dbReference>
<proteinExistence type="inferred from homology"/>
<dbReference type="InterPro" id="IPR015890">
    <property type="entry name" value="Chorismate_C"/>
</dbReference>
<dbReference type="InterPro" id="IPR005801">
    <property type="entry name" value="ADC_synthase"/>
</dbReference>
<dbReference type="PANTHER" id="PTHR11236">
    <property type="entry name" value="AMINOBENZOATE/ANTHRANILATE SYNTHASE"/>
    <property type="match status" value="1"/>
</dbReference>
<evidence type="ECO:0000256" key="3">
    <source>
        <dbReference type="ARBA" id="ARBA00022898"/>
    </source>
</evidence>
<evidence type="ECO:0000256" key="4">
    <source>
        <dbReference type="RuleBase" id="RU004516"/>
    </source>
</evidence>
<keyword evidence="3 4" id="KW-0663">Pyridoxal phosphate</keyword>
<dbReference type="PROSITE" id="PS00770">
    <property type="entry name" value="AA_TRANSFER_CLASS_4"/>
    <property type="match status" value="1"/>
</dbReference>
<dbReference type="GO" id="GO:0000162">
    <property type="term" value="P:L-tryptophan biosynthetic process"/>
    <property type="evidence" value="ECO:0007669"/>
    <property type="project" value="TreeGrafter"/>
</dbReference>
<organism evidence="7">
    <name type="scientific">uncultured Acidimicrobiales bacterium</name>
    <dbReference type="NCBI Taxonomy" id="310071"/>
    <lineage>
        <taxon>Bacteria</taxon>
        <taxon>Bacillati</taxon>
        <taxon>Actinomycetota</taxon>
        <taxon>Acidimicrobiia</taxon>
        <taxon>Acidimicrobiales</taxon>
        <taxon>environmental samples</taxon>
    </lineage>
</organism>
<dbReference type="PANTHER" id="PTHR11236:SF50">
    <property type="entry name" value="AMINODEOXYCHORISMATE SYNTHASE COMPONENT 1"/>
    <property type="match status" value="1"/>
</dbReference>
<sequence length="623" mass="66301">MAGHDDDPFALLEQTSTGTWAGWLGYRLGRGLERLPPDGERPVARPPAALARFESVCRCDGEGRWWVEAVDQPHPADVARWQDRLDRPAPTLAWSAGDLVPRPSRPDHVGAVEEAVRRIAAGQLYQANVCLRLETTFMGSPLGLWCEAGARLRPGRAAFVATDEGAVCSLSPEVFLLRHGRRVRSRPVKGTRALTETGRLDLAAAPKDRAEHVMIVDLVRNDLGRVCVPGTVRVARLLEAEALAGVWHLVSTVEGTLARGRGDADLVRACFPPGSVTGAPKVAAEALCCRLEPTAREAYCGAVGLASADHGIELNVAIRTFEVAGGRLWLGVGGGVVADSDGVDEWEECLAKAAPVLAAARLPPWDDPPTPRRGPAVQQEPGEAPAAGPCLETFLVADGFVVEGPARLARFRRSTGLDAGPAVEAAVGGIGAGTWRLRVDEVGGAPAVTVVPAPRPPVLDGGWSEAEVALVCFPGGLGDHKRADRAAVQDLERRVAPFVPVLFDEDGSVLEATWANVFAVIDNRLWTPPLDGRILPGVTRGVVLDEAVDCGVPLRIGRLGVEQLVAADAVLLTSAVAGLVRIRGIQGHRRLEEPHAIVATLARAVSRRWSAAGQRWALRRKML</sequence>